<evidence type="ECO:0008006" key="3">
    <source>
        <dbReference type="Google" id="ProtNLM"/>
    </source>
</evidence>
<organism evidence="1 2">
    <name type="scientific">Microbacterium aurugineum</name>
    <dbReference type="NCBI Taxonomy" id="2851642"/>
    <lineage>
        <taxon>Bacteria</taxon>
        <taxon>Bacillati</taxon>
        <taxon>Actinomycetota</taxon>
        <taxon>Actinomycetes</taxon>
        <taxon>Micrococcales</taxon>
        <taxon>Microbacteriaceae</taxon>
        <taxon>Microbacterium</taxon>
    </lineage>
</organism>
<sequence>MHWDRLFEDLEGQLASEWEAERAVLDAESERLRIARLDLRARLRVLCGSDTDALIDLVNGQRLPVTVRTLGADWMAVESRGTGDAVRAPAAALLVPLHAIAGITTDHGMILASLEEAPVSEHALRERMTLGFVLRDLARRRVPVHLTTRVGEVHGTIDRAAADHLDLAVHDPGQARLAGAVQGFRIVPFSALVAVRTAGDQLP</sequence>
<accession>A0ABY4IZE0</accession>
<dbReference type="EMBL" id="CP078078">
    <property type="protein sequence ID" value="UPL18108.1"/>
    <property type="molecule type" value="Genomic_DNA"/>
</dbReference>
<reference evidence="1 2" key="1">
    <citation type="submission" date="2021-06" db="EMBL/GenBank/DDBJ databases">
        <title>Genome-based taxonomic framework of Microbacterium strains isolated from marine environment, the description of four new species and reclassification of four preexisting species.</title>
        <authorList>
            <person name="Lee S.D."/>
            <person name="Kim S.-M."/>
            <person name="Byeon Y.-S."/>
            <person name="Yang H.L."/>
            <person name="Kim I.S."/>
        </authorList>
    </citation>
    <scope>NUCLEOTIDE SEQUENCE [LARGE SCALE GENOMIC DNA]</scope>
    <source>
        <strain evidence="1 2">KSW4-10</strain>
    </source>
</reference>
<evidence type="ECO:0000313" key="1">
    <source>
        <dbReference type="EMBL" id="UPL18108.1"/>
    </source>
</evidence>
<dbReference type="RefSeq" id="WP_261811217.1">
    <property type="nucleotide sequence ID" value="NZ_CP078078.1"/>
</dbReference>
<gene>
    <name evidence="1" type="ORF">KV397_10240</name>
</gene>
<name>A0ABY4IZE0_9MICO</name>
<dbReference type="Proteomes" id="UP000830631">
    <property type="component" value="Chromosome"/>
</dbReference>
<evidence type="ECO:0000313" key="2">
    <source>
        <dbReference type="Proteomes" id="UP000830631"/>
    </source>
</evidence>
<keyword evidence="2" id="KW-1185">Reference proteome</keyword>
<protein>
    <recommendedName>
        <fullName evidence="3">Fis family transcriptional regulator</fullName>
    </recommendedName>
</protein>
<proteinExistence type="predicted"/>